<gene>
    <name evidence="1" type="ORF">CNO13_05730</name>
    <name evidence="2" type="ORF">EZU68_05415</name>
    <name evidence="3" type="ORF">EZU69_05805</name>
    <name evidence="4" type="ORF">O5404_07515</name>
</gene>
<geneLocation type="plasmid" evidence="4 6">
    <name>pZSt-lp29-2-2</name>
</geneLocation>
<name>A0A481YE96_9SPIR</name>
<dbReference type="EMBL" id="CP024339">
    <property type="protein sequence ID" value="ATQ16652.1"/>
    <property type="molecule type" value="Genomic_DNA"/>
</dbReference>
<sequence>MAEAKLKMPSGAVLVSVNIPKFKWCFTGTQIKDTASLDSGAPKDLIVKDLSLSITKPAKWKSIKECIFRVKTLSANSKISTDLDLKEGGIFYYHDSMNEKLKKSFDNNDEIEVLLFRTYCLGYSYSINSTKATETLKTTCGSISAIGKVPEQTVEFSGYSVKETIENKEELLETYIERSHFVTRDIINKSDSDKYEIGKRVLPRNYEFFVVFVNQIQSEDQRTKFMVAEGQIATFSPSQDLSNQKIDLKCEVTLSKPLISLSYDYIENAKFFEI</sequence>
<proteinExistence type="predicted"/>
<reference evidence="2" key="1">
    <citation type="submission" date="2019-03" db="EMBL/GenBank/DDBJ databases">
        <title>Whole genome sequencing of Borrelia miyamotoi strains isolated at the Russian territory.</title>
        <authorList>
            <person name="Kuleshov K.V."/>
            <person name="Platonov A.E."/>
            <person name="Goptar I.A."/>
            <person name="Shipulin G.A."/>
            <person name="Markelov M.L."/>
            <person name="Koetsveld J."/>
            <person name="Kolyasnikova N.M."/>
            <person name="Sarksyan D.S."/>
            <person name="Toporkova M.G."/>
            <person name="Hovius J.W."/>
        </authorList>
    </citation>
    <scope>NUCLEOTIDE SEQUENCE</scope>
    <source>
        <strain evidence="1 5">Yekat-1</strain>
        <strain evidence="3">Yekat-21</strain>
        <strain evidence="2">Yekat-31</strain>
        <plasmid evidence="1 5">pYekat-1-lp29-2-2</plasmid>
        <plasmid evidence="2">unnamed</plasmid>
    </source>
</reference>
<accession>A0A481YE96</accession>
<dbReference type="EMBL" id="CP036739">
    <property type="protein sequence ID" value="QBK63826.1"/>
    <property type="molecule type" value="Genomic_DNA"/>
</dbReference>
<evidence type="ECO:0000313" key="5">
    <source>
        <dbReference type="Proteomes" id="UP000230633"/>
    </source>
</evidence>
<dbReference type="EMBL" id="CP114733">
    <property type="protein sequence ID" value="WAZ72853.1"/>
    <property type="molecule type" value="Genomic_DNA"/>
</dbReference>
<evidence type="ECO:0000313" key="3">
    <source>
        <dbReference type="EMBL" id="QBK65181.1"/>
    </source>
</evidence>
<organism evidence="2">
    <name type="scientific">Borrelia miyamotoi</name>
    <dbReference type="NCBI Taxonomy" id="47466"/>
    <lineage>
        <taxon>Bacteria</taxon>
        <taxon>Pseudomonadati</taxon>
        <taxon>Spirochaetota</taxon>
        <taxon>Spirochaetia</taxon>
        <taxon>Spirochaetales</taxon>
        <taxon>Borreliaceae</taxon>
        <taxon>Borrelia</taxon>
    </lineage>
</organism>
<dbReference type="Proteomes" id="UP000230633">
    <property type="component" value="Plasmid pYekat-1-lp29-2-2"/>
</dbReference>
<evidence type="ECO:0000313" key="6">
    <source>
        <dbReference type="Proteomes" id="UP001164513"/>
    </source>
</evidence>
<dbReference type="EMBL" id="CP036936">
    <property type="protein sequence ID" value="QBK65181.1"/>
    <property type="molecule type" value="Genomic_DNA"/>
</dbReference>
<dbReference type="Proteomes" id="UP001164513">
    <property type="component" value="Plasmid pZSt-lp29-2-2"/>
</dbReference>
<geneLocation type="plasmid" evidence="1 5">
    <name>pYekat-1-lp29-2-2</name>
</geneLocation>
<geneLocation type="plasmid" evidence="2">
    <name>unnamed</name>
</geneLocation>
<evidence type="ECO:0000313" key="4">
    <source>
        <dbReference type="EMBL" id="WAZ72853.1"/>
    </source>
</evidence>
<keyword evidence="2" id="KW-0614">Plasmid</keyword>
<reference evidence="4" key="2">
    <citation type="submission" date="2022-12" db="EMBL/GenBank/DDBJ databases">
        <title>B. miyamotoi WGS.</title>
        <authorList>
            <person name="Gabriele M."/>
            <person name="Kuleshov K.V."/>
            <person name="Hepner S."/>
            <person name="Hoornstra D."/>
            <person name="Hovius J.W."/>
            <person name="Platonov A.E."/>
            <person name="Fingerle V."/>
            <person name="Strube C."/>
        </authorList>
    </citation>
    <scope>NUCLEOTIDE SEQUENCE</scope>
    <source>
        <strain evidence="4">ZStruIII14-9</strain>
        <plasmid evidence="4">pZSt-lp29-2-2</plasmid>
    </source>
</reference>
<dbReference type="AlphaFoldDB" id="A0A481YE96"/>
<keyword evidence="5" id="KW-1185">Reference proteome</keyword>
<evidence type="ECO:0000313" key="1">
    <source>
        <dbReference type="EMBL" id="ATQ16652.1"/>
    </source>
</evidence>
<dbReference type="RefSeq" id="WP_099591068.1">
    <property type="nucleotide sequence ID" value="NZ_CP024339.2"/>
</dbReference>
<protein>
    <submittedName>
        <fullName evidence="2">Uncharacterized protein</fullName>
    </submittedName>
</protein>
<evidence type="ECO:0000313" key="2">
    <source>
        <dbReference type="EMBL" id="QBK63826.1"/>
    </source>
</evidence>